<evidence type="ECO:0000256" key="1">
    <source>
        <dbReference type="SAM" id="MobiDB-lite"/>
    </source>
</evidence>
<feature type="compositionally biased region" description="Basic and acidic residues" evidence="1">
    <location>
        <begin position="101"/>
        <end position="114"/>
    </location>
</feature>
<evidence type="ECO:0000256" key="2">
    <source>
        <dbReference type="SAM" id="Phobius"/>
    </source>
</evidence>
<accession>A0A8J4B0H2</accession>
<reference evidence="3" key="1">
    <citation type="journal article" date="2021" name="Proc. Natl. Acad. Sci. U.S.A.">
        <title>Three genomes in the algal genus Volvox reveal the fate of a haploid sex-determining region after a transition to homothallism.</title>
        <authorList>
            <person name="Yamamoto K."/>
            <person name="Hamaji T."/>
            <person name="Kawai-Toyooka H."/>
            <person name="Matsuzaki R."/>
            <person name="Takahashi F."/>
            <person name="Nishimura Y."/>
            <person name="Kawachi M."/>
            <person name="Noguchi H."/>
            <person name="Minakuchi Y."/>
            <person name="Umen J.G."/>
            <person name="Toyoda A."/>
            <person name="Nozaki H."/>
        </authorList>
    </citation>
    <scope>NUCLEOTIDE SEQUENCE</scope>
    <source>
        <strain evidence="3">NIES-3780</strain>
    </source>
</reference>
<name>A0A8J4B0H2_9CHLO</name>
<dbReference type="Proteomes" id="UP000747399">
    <property type="component" value="Unassembled WGS sequence"/>
</dbReference>
<comment type="caution">
    <text evidence="3">The sequence shown here is derived from an EMBL/GenBank/DDBJ whole genome shotgun (WGS) entry which is preliminary data.</text>
</comment>
<evidence type="ECO:0000313" key="3">
    <source>
        <dbReference type="EMBL" id="GIL51595.1"/>
    </source>
</evidence>
<feature type="transmembrane region" description="Helical" evidence="2">
    <location>
        <begin position="20"/>
        <end position="42"/>
    </location>
</feature>
<keyword evidence="2" id="KW-0812">Transmembrane</keyword>
<feature type="region of interest" description="Disordered" evidence="1">
    <location>
        <begin position="99"/>
        <end position="122"/>
    </location>
</feature>
<keyword evidence="2" id="KW-0472">Membrane</keyword>
<keyword evidence="4" id="KW-1185">Reference proteome</keyword>
<organism evidence="3 4">
    <name type="scientific">Volvox africanus</name>
    <dbReference type="NCBI Taxonomy" id="51714"/>
    <lineage>
        <taxon>Eukaryota</taxon>
        <taxon>Viridiplantae</taxon>
        <taxon>Chlorophyta</taxon>
        <taxon>core chlorophytes</taxon>
        <taxon>Chlorophyceae</taxon>
        <taxon>CS clade</taxon>
        <taxon>Chlamydomonadales</taxon>
        <taxon>Volvocaceae</taxon>
        <taxon>Volvox</taxon>
    </lineage>
</organism>
<sequence>MGLWGYIIAHTSQSPVRLIAFGTFCIGATWIIGSAFSSLTTAGLDGKQRRMAADEMSVENKRLATAQQQRLSAMLKDFSEGRGDDHWNAVMRGTLVPHPMAESKTEGVDRERVARALSSAKQ</sequence>
<keyword evidence="2" id="KW-1133">Transmembrane helix</keyword>
<dbReference type="EMBL" id="BNCO01000011">
    <property type="protein sequence ID" value="GIL51595.1"/>
    <property type="molecule type" value="Genomic_DNA"/>
</dbReference>
<dbReference type="AlphaFoldDB" id="A0A8J4B0H2"/>
<proteinExistence type="predicted"/>
<evidence type="ECO:0000313" key="4">
    <source>
        <dbReference type="Proteomes" id="UP000747399"/>
    </source>
</evidence>
<protein>
    <submittedName>
        <fullName evidence="3">Uncharacterized protein</fullName>
    </submittedName>
</protein>
<gene>
    <name evidence="3" type="ORF">Vafri_7437</name>
</gene>